<protein>
    <recommendedName>
        <fullName evidence="1">N-acetyltransferase domain-containing protein</fullName>
    </recommendedName>
</protein>
<reference evidence="2 3" key="1">
    <citation type="submission" date="2015-06" db="EMBL/GenBank/DDBJ databases">
        <title>Improved classification and identification of acetic acid bacteria using matrix-assisted laser desorption/ionization time-of-flight mass spectrometry; Gluconobacter nephelii and Gluconobacter uchimurae are later heterotypic synonyms of Gluconobacter japonicus and Gluconobacter oxydans, respectively.</title>
        <authorList>
            <person name="Li L."/>
            <person name="Cleenwerck I."/>
            <person name="De Vuyst L."/>
            <person name="Vandamme P."/>
        </authorList>
    </citation>
    <scope>NUCLEOTIDE SEQUENCE [LARGE SCALE GENOMIC DNA]</scope>
    <source>
        <strain evidence="2 3">LMG 1625</strain>
    </source>
</reference>
<evidence type="ECO:0000259" key="1">
    <source>
        <dbReference type="Pfam" id="PF13302"/>
    </source>
</evidence>
<gene>
    <name evidence="2" type="ORF">AD928_06855</name>
</gene>
<organism evidence="2 3">
    <name type="scientific">Acetobacter cerevisiae</name>
    <dbReference type="NCBI Taxonomy" id="178900"/>
    <lineage>
        <taxon>Bacteria</taxon>
        <taxon>Pseudomonadati</taxon>
        <taxon>Pseudomonadota</taxon>
        <taxon>Alphaproteobacteria</taxon>
        <taxon>Acetobacterales</taxon>
        <taxon>Acetobacteraceae</taxon>
        <taxon>Acetobacter</taxon>
    </lineage>
</organism>
<dbReference type="Proteomes" id="UP000075473">
    <property type="component" value="Unassembled WGS sequence"/>
</dbReference>
<sequence>MTTRRTFPDAPVGLTGQHVQLVPLSLTHVEGLRQAVQDGEQWKVWCTSVPKPEAMLAEVERRLDLQQRGTMLPYTVVSLQDNRIVGMTTFMNIDKAGPRVEIGSTWYAACVQRTPVNTEAKMLLLSYAFETLGCLAVEFRTHYLNQRSRRAIERLGARLDGILRCHQRLPDGSLRDTCVYSVTAAEWPAVRNHLHWCLTEKYQHHQAVSSGLQARAAS</sequence>
<dbReference type="PANTHER" id="PTHR43610:SF1">
    <property type="entry name" value="N-ACETYLTRANSFERASE DOMAIN-CONTAINING PROTEIN"/>
    <property type="match status" value="1"/>
</dbReference>
<dbReference type="PATRIC" id="fig|178900.5.peg.1291"/>
<dbReference type="RefSeq" id="WP_062249343.1">
    <property type="nucleotide sequence ID" value="NZ_LHZA01000140.1"/>
</dbReference>
<comment type="caution">
    <text evidence="2">The sequence shown here is derived from an EMBL/GenBank/DDBJ whole genome shotgun (WGS) entry which is preliminary data.</text>
</comment>
<dbReference type="Gene3D" id="3.40.630.30">
    <property type="match status" value="1"/>
</dbReference>
<dbReference type="InterPro" id="IPR016181">
    <property type="entry name" value="Acyl_CoA_acyltransferase"/>
</dbReference>
<evidence type="ECO:0000313" key="3">
    <source>
        <dbReference type="Proteomes" id="UP000075473"/>
    </source>
</evidence>
<dbReference type="PANTHER" id="PTHR43610">
    <property type="entry name" value="BLL6696 PROTEIN"/>
    <property type="match status" value="1"/>
</dbReference>
<name>A0A149QBQ1_9PROT</name>
<dbReference type="InterPro" id="IPR000182">
    <property type="entry name" value="GNAT_dom"/>
</dbReference>
<accession>A0A149QBQ1</accession>
<dbReference type="Pfam" id="PF13302">
    <property type="entry name" value="Acetyltransf_3"/>
    <property type="match status" value="1"/>
</dbReference>
<feature type="domain" description="N-acetyltransferase" evidence="1">
    <location>
        <begin position="19"/>
        <end position="158"/>
    </location>
</feature>
<proteinExistence type="predicted"/>
<dbReference type="SUPFAM" id="SSF55729">
    <property type="entry name" value="Acyl-CoA N-acyltransferases (Nat)"/>
    <property type="match status" value="1"/>
</dbReference>
<dbReference type="AlphaFoldDB" id="A0A149QBQ1"/>
<dbReference type="EMBL" id="LHZA01000140">
    <property type="protein sequence ID" value="KXU94664.1"/>
    <property type="molecule type" value="Genomic_DNA"/>
</dbReference>
<evidence type="ECO:0000313" key="2">
    <source>
        <dbReference type="EMBL" id="KXU94664.1"/>
    </source>
</evidence>
<dbReference type="GO" id="GO:0016747">
    <property type="term" value="F:acyltransferase activity, transferring groups other than amino-acyl groups"/>
    <property type="evidence" value="ECO:0007669"/>
    <property type="project" value="InterPro"/>
</dbReference>